<organism evidence="1 2">
    <name type="scientific">Flagellimonas marina</name>
    <dbReference type="NCBI Taxonomy" id="1775168"/>
    <lineage>
        <taxon>Bacteria</taxon>
        <taxon>Pseudomonadati</taxon>
        <taxon>Bacteroidota</taxon>
        <taxon>Flavobacteriia</taxon>
        <taxon>Flavobacteriales</taxon>
        <taxon>Flavobacteriaceae</taxon>
        <taxon>Flagellimonas</taxon>
    </lineage>
</organism>
<protein>
    <submittedName>
        <fullName evidence="1">AAA family ATPase</fullName>
    </submittedName>
</protein>
<dbReference type="SUPFAM" id="SSF52540">
    <property type="entry name" value="P-loop containing nucleoside triphosphate hydrolases"/>
    <property type="match status" value="1"/>
</dbReference>
<reference evidence="2" key="1">
    <citation type="journal article" date="2019" name="Int. J. Syst. Evol. Microbiol.">
        <title>The Global Catalogue of Microorganisms (GCM) 10K type strain sequencing project: providing services to taxonomists for standard genome sequencing and annotation.</title>
        <authorList>
            <consortium name="The Broad Institute Genomics Platform"/>
            <consortium name="The Broad Institute Genome Sequencing Center for Infectious Disease"/>
            <person name="Wu L."/>
            <person name="Ma J."/>
        </authorList>
    </citation>
    <scope>NUCLEOTIDE SEQUENCE [LARGE SCALE GENOMIC DNA]</scope>
    <source>
        <strain evidence="2">CGMCC 1.15774</strain>
    </source>
</reference>
<gene>
    <name evidence="1" type="ORF">ACFOWS_04545</name>
</gene>
<comment type="caution">
    <text evidence="1">The sequence shown here is derived from an EMBL/GenBank/DDBJ whole genome shotgun (WGS) entry which is preliminary data.</text>
</comment>
<dbReference type="Gene3D" id="3.40.50.300">
    <property type="entry name" value="P-loop containing nucleotide triphosphate hydrolases"/>
    <property type="match status" value="1"/>
</dbReference>
<evidence type="ECO:0000313" key="2">
    <source>
        <dbReference type="Proteomes" id="UP001595841"/>
    </source>
</evidence>
<keyword evidence="2" id="KW-1185">Reference proteome</keyword>
<dbReference type="EMBL" id="JBHSCL010000004">
    <property type="protein sequence ID" value="MFC4219387.1"/>
    <property type="molecule type" value="Genomic_DNA"/>
</dbReference>
<dbReference type="Pfam" id="PF13481">
    <property type="entry name" value="AAA_25"/>
    <property type="match status" value="1"/>
</dbReference>
<proteinExistence type="predicted"/>
<dbReference type="InterPro" id="IPR027417">
    <property type="entry name" value="P-loop_NTPase"/>
</dbReference>
<name>A0ABV8PKE3_9FLAO</name>
<accession>A0ABV8PKE3</accession>
<sequence length="345" mass="39713">MISGHEAKKVLEQRIPMLMNNVKVLSSSSSLLITKSANEWINEAKSKPIPNMLFGQLWFEGEVCILYASSNVGKSILAVQIADSISSGRSVFPLKMESQPQSVLYFDFELSAKQFENRYSNNYTDHHFFDERFYRVEIDHEAEMPQSSDFNKVINDSIEAEIRRTGSKVLIVDNITYLKNETEKSKDAIPLMKHLKKLKSKYGLSILALAHSPKRDQSRPINRNDLGGSAMLMNFCDSSFAIGESNRDKSYRYVKQIKSRNCDHIYGSDNVLVYEVQKPSNFVHFHFVDNSDEYNHLVTQTYQEKEERNQRIFDLKKEEWTNVKIAKEVGLSEGAVRKILKKSND</sequence>
<evidence type="ECO:0000313" key="1">
    <source>
        <dbReference type="EMBL" id="MFC4219387.1"/>
    </source>
</evidence>
<dbReference type="Proteomes" id="UP001595841">
    <property type="component" value="Unassembled WGS sequence"/>
</dbReference>